<feature type="transmembrane region" description="Helical" evidence="1">
    <location>
        <begin position="133"/>
        <end position="152"/>
    </location>
</feature>
<dbReference type="SMART" id="SM00267">
    <property type="entry name" value="GGDEF"/>
    <property type="match status" value="1"/>
</dbReference>
<accession>A0ABV0LBP6</accession>
<evidence type="ECO:0000259" key="2">
    <source>
        <dbReference type="PROSITE" id="PS50887"/>
    </source>
</evidence>
<feature type="domain" description="GGDEF" evidence="2">
    <location>
        <begin position="291"/>
        <end position="426"/>
    </location>
</feature>
<sequence>MRGDGVTAGDRASPRWKLWSLPARVRLLVLGADLLAFGVLVLAAGETPTPPEWASAGWLAAAALLHLHASHLIERRRRDRSGSPYVDLCSVWIFAGAVVLPLLLELALVAVIYGHRWVLVNRFDAVRPPHRTVFTAATLALAATAASAVLRLSGTHEHLARLGDGFRPGWADLAAVLAAGAVQWGVNTALVGTVIAWTVPAGNPRRLLGTASDNLLELSQLALGVFVALALLWWPPAALLMIVPTYALHQCVQLDQFKLAARTDPRTGLLNAIAWQEQAEHALERARAARGRIGVLMIDLDWFKRINDTHGHPVGDDVLAEVATALTKAVRRGDTVGRYGGEEFAVLLPDVDEAEVRAIAERIRLRIRSLRITTPSGEPVTLSATIGAALDPEVPEAGLDGVIRAADNALYAGKKAGRDRVALAAL</sequence>
<dbReference type="Pfam" id="PF00990">
    <property type="entry name" value="GGDEF"/>
    <property type="match status" value="1"/>
</dbReference>
<dbReference type="Gene3D" id="3.30.70.270">
    <property type="match status" value="1"/>
</dbReference>
<dbReference type="EMBL" id="JBDZYD010000004">
    <property type="protein sequence ID" value="MEQ0559735.1"/>
    <property type="molecule type" value="Genomic_DNA"/>
</dbReference>
<dbReference type="InterPro" id="IPR043128">
    <property type="entry name" value="Rev_trsase/Diguanyl_cyclase"/>
</dbReference>
<dbReference type="PANTHER" id="PTHR45138">
    <property type="entry name" value="REGULATORY COMPONENTS OF SENSORY TRANSDUCTION SYSTEM"/>
    <property type="match status" value="1"/>
</dbReference>
<dbReference type="GO" id="GO:0052621">
    <property type="term" value="F:diguanylate cyclase activity"/>
    <property type="evidence" value="ECO:0007669"/>
    <property type="project" value="UniProtKB-EC"/>
</dbReference>
<feature type="transmembrane region" description="Helical" evidence="1">
    <location>
        <begin position="219"/>
        <end position="243"/>
    </location>
</feature>
<dbReference type="NCBIfam" id="TIGR00254">
    <property type="entry name" value="GGDEF"/>
    <property type="match status" value="1"/>
</dbReference>
<protein>
    <submittedName>
        <fullName evidence="3">GGDEF domain-containing protein</fullName>
        <ecNumber evidence="3">2.7.7.65</ecNumber>
    </submittedName>
</protein>
<keyword evidence="3" id="KW-0548">Nucleotidyltransferase</keyword>
<organism evidence="3 4">
    <name type="scientific">Amycolatopsis melonis</name>
    <dbReference type="NCBI Taxonomy" id="3156488"/>
    <lineage>
        <taxon>Bacteria</taxon>
        <taxon>Bacillati</taxon>
        <taxon>Actinomycetota</taxon>
        <taxon>Actinomycetes</taxon>
        <taxon>Pseudonocardiales</taxon>
        <taxon>Pseudonocardiaceae</taxon>
        <taxon>Amycolatopsis</taxon>
    </lineage>
</organism>
<keyword evidence="1" id="KW-0812">Transmembrane</keyword>
<name>A0ABV0LBP6_9PSEU</name>
<dbReference type="InterPro" id="IPR000160">
    <property type="entry name" value="GGDEF_dom"/>
</dbReference>
<gene>
    <name evidence="3" type="ORF">ABJI51_11675</name>
</gene>
<dbReference type="PROSITE" id="PS50887">
    <property type="entry name" value="GGDEF"/>
    <property type="match status" value="1"/>
</dbReference>
<keyword evidence="1" id="KW-0472">Membrane</keyword>
<dbReference type="InterPro" id="IPR029787">
    <property type="entry name" value="Nucleotide_cyclase"/>
</dbReference>
<evidence type="ECO:0000313" key="3">
    <source>
        <dbReference type="EMBL" id="MEQ0559735.1"/>
    </source>
</evidence>
<dbReference type="CDD" id="cd01949">
    <property type="entry name" value="GGDEF"/>
    <property type="match status" value="1"/>
</dbReference>
<dbReference type="EC" id="2.7.7.65" evidence="3"/>
<proteinExistence type="predicted"/>
<keyword evidence="1" id="KW-1133">Transmembrane helix</keyword>
<dbReference type="PANTHER" id="PTHR45138:SF9">
    <property type="entry name" value="DIGUANYLATE CYCLASE DGCM-RELATED"/>
    <property type="match status" value="1"/>
</dbReference>
<feature type="transmembrane region" description="Helical" evidence="1">
    <location>
        <begin position="85"/>
        <end position="113"/>
    </location>
</feature>
<comment type="caution">
    <text evidence="3">The sequence shown here is derived from an EMBL/GenBank/DDBJ whole genome shotgun (WGS) entry which is preliminary data.</text>
</comment>
<reference evidence="3 4" key="1">
    <citation type="submission" date="2024-05" db="EMBL/GenBank/DDBJ databases">
        <authorList>
            <person name="Zhao H."/>
            <person name="Xu Y."/>
            <person name="Lin S."/>
            <person name="Spain J.C."/>
            <person name="Zhou N.-Y."/>
        </authorList>
    </citation>
    <scope>NUCLEOTIDE SEQUENCE [LARGE SCALE GENOMIC DNA]</scope>
    <source>
        <strain evidence="3 4">NEAU-NG30</strain>
    </source>
</reference>
<feature type="transmembrane region" description="Helical" evidence="1">
    <location>
        <begin position="173"/>
        <end position="199"/>
    </location>
</feature>
<keyword evidence="3" id="KW-0808">Transferase</keyword>
<feature type="transmembrane region" description="Helical" evidence="1">
    <location>
        <begin position="25"/>
        <end position="44"/>
    </location>
</feature>
<evidence type="ECO:0000256" key="1">
    <source>
        <dbReference type="SAM" id="Phobius"/>
    </source>
</evidence>
<dbReference type="Proteomes" id="UP001440984">
    <property type="component" value="Unassembled WGS sequence"/>
</dbReference>
<dbReference type="RefSeq" id="WP_348950034.1">
    <property type="nucleotide sequence ID" value="NZ_JBDZYD010000004.1"/>
</dbReference>
<keyword evidence="4" id="KW-1185">Reference proteome</keyword>
<feature type="transmembrane region" description="Helical" evidence="1">
    <location>
        <begin position="56"/>
        <end position="73"/>
    </location>
</feature>
<dbReference type="InterPro" id="IPR050469">
    <property type="entry name" value="Diguanylate_Cyclase"/>
</dbReference>
<evidence type="ECO:0000313" key="4">
    <source>
        <dbReference type="Proteomes" id="UP001440984"/>
    </source>
</evidence>
<dbReference type="SUPFAM" id="SSF55073">
    <property type="entry name" value="Nucleotide cyclase"/>
    <property type="match status" value="1"/>
</dbReference>